<proteinExistence type="inferred from homology"/>
<reference evidence="4 5" key="1">
    <citation type="journal article" date="2013" name="Curr. Biol.">
        <title>The Genome of the Foraminiferan Reticulomyxa filosa.</title>
        <authorList>
            <person name="Glockner G."/>
            <person name="Hulsmann N."/>
            <person name="Schleicher M."/>
            <person name="Noegel A.A."/>
            <person name="Eichinger L."/>
            <person name="Gallinger C."/>
            <person name="Pawlowski J."/>
            <person name="Sierra R."/>
            <person name="Euteneuer U."/>
            <person name="Pillet L."/>
            <person name="Moustafa A."/>
            <person name="Platzer M."/>
            <person name="Groth M."/>
            <person name="Szafranski K."/>
            <person name="Schliwa M."/>
        </authorList>
    </citation>
    <scope>NUCLEOTIDE SEQUENCE [LARGE SCALE GENOMIC DNA]</scope>
</reference>
<protein>
    <submittedName>
        <fullName evidence="4">Uncharacterized protein</fullName>
    </submittedName>
</protein>
<evidence type="ECO:0000256" key="2">
    <source>
        <dbReference type="ARBA" id="ARBA00022741"/>
    </source>
</evidence>
<dbReference type="AlphaFoldDB" id="X6MKH3"/>
<dbReference type="EMBL" id="ASPP01020311">
    <property type="protein sequence ID" value="ETO13937.1"/>
    <property type="molecule type" value="Genomic_DNA"/>
</dbReference>
<dbReference type="SMART" id="SM00173">
    <property type="entry name" value="RAS"/>
    <property type="match status" value="1"/>
</dbReference>
<dbReference type="Pfam" id="PF00071">
    <property type="entry name" value="Ras"/>
    <property type="match status" value="1"/>
</dbReference>
<comment type="caution">
    <text evidence="4">The sequence shown here is derived from an EMBL/GenBank/DDBJ whole genome shotgun (WGS) entry which is preliminary data.</text>
</comment>
<dbReference type="InterPro" id="IPR027417">
    <property type="entry name" value="P-loop_NTPase"/>
</dbReference>
<dbReference type="InterPro" id="IPR001806">
    <property type="entry name" value="Small_GTPase"/>
</dbReference>
<keyword evidence="2" id="KW-0547">Nucleotide-binding</keyword>
<dbReference type="Proteomes" id="UP000023152">
    <property type="component" value="Unassembled WGS sequence"/>
</dbReference>
<evidence type="ECO:0000313" key="5">
    <source>
        <dbReference type="Proteomes" id="UP000023152"/>
    </source>
</evidence>
<evidence type="ECO:0000256" key="3">
    <source>
        <dbReference type="ARBA" id="ARBA00023134"/>
    </source>
</evidence>
<dbReference type="OrthoDB" id="9989112at2759"/>
<evidence type="ECO:0000313" key="4">
    <source>
        <dbReference type="EMBL" id="ETO13937.1"/>
    </source>
</evidence>
<dbReference type="Gene3D" id="3.40.50.300">
    <property type="entry name" value="P-loop containing nucleotide triphosphate hydrolases"/>
    <property type="match status" value="1"/>
</dbReference>
<accession>X6MKH3</accession>
<dbReference type="InterPro" id="IPR050305">
    <property type="entry name" value="Small_GTPase_Rab"/>
</dbReference>
<organism evidence="4 5">
    <name type="scientific">Reticulomyxa filosa</name>
    <dbReference type="NCBI Taxonomy" id="46433"/>
    <lineage>
        <taxon>Eukaryota</taxon>
        <taxon>Sar</taxon>
        <taxon>Rhizaria</taxon>
        <taxon>Retaria</taxon>
        <taxon>Foraminifera</taxon>
        <taxon>Monothalamids</taxon>
        <taxon>Reticulomyxidae</taxon>
        <taxon>Reticulomyxa</taxon>
    </lineage>
</organism>
<dbReference type="GO" id="GO:0003924">
    <property type="term" value="F:GTPase activity"/>
    <property type="evidence" value="ECO:0007669"/>
    <property type="project" value="InterPro"/>
</dbReference>
<comment type="similarity">
    <text evidence="1">Belongs to the small GTPase superfamily. Rab family.</text>
</comment>
<dbReference type="SUPFAM" id="SSF52540">
    <property type="entry name" value="P-loop containing nucleoside triphosphate hydrolases"/>
    <property type="match status" value="1"/>
</dbReference>
<keyword evidence="3" id="KW-0342">GTP-binding</keyword>
<dbReference type="SMART" id="SM00175">
    <property type="entry name" value="RAB"/>
    <property type="match status" value="1"/>
</dbReference>
<evidence type="ECO:0000256" key="1">
    <source>
        <dbReference type="ARBA" id="ARBA00006270"/>
    </source>
</evidence>
<dbReference type="PRINTS" id="PR00449">
    <property type="entry name" value="RASTRNSFRMNG"/>
</dbReference>
<keyword evidence="5" id="KW-1185">Reference proteome</keyword>
<dbReference type="PROSITE" id="PS51419">
    <property type="entry name" value="RAB"/>
    <property type="match status" value="1"/>
</dbReference>
<gene>
    <name evidence="4" type="ORF">RFI_23429</name>
</gene>
<dbReference type="PANTHER" id="PTHR47980">
    <property type="entry name" value="LD44762P"/>
    <property type="match status" value="1"/>
</dbReference>
<dbReference type="GO" id="GO:0005525">
    <property type="term" value="F:GTP binding"/>
    <property type="evidence" value="ECO:0007669"/>
    <property type="project" value="UniProtKB-KW"/>
</dbReference>
<sequence length="165" mass="18973">MQRGGEGKGNKKKKKKICVHKYVHISIVFAFDCCEIGLQNTKGLADTFGKNSSSKNGIPFEYKTFVLIGNKCDLTNDRKVFRDSGKIFADENRWLYFECSALHDINVSDMFTTIIETVNKKLDSLAESTDQNKCKCVIQVCHYNFFPSHSDLFDNKSFFKEKKKR</sequence>
<name>X6MKH3_RETFI</name>